<dbReference type="EMBL" id="LT670818">
    <property type="protein sequence ID" value="SHH09766.1"/>
    <property type="molecule type" value="Genomic_DNA"/>
</dbReference>
<sequence length="199" mass="21800">MPVEMLTYAELGERLKISPEAARALVKRQRLPRSRSNDGKTLVQIDLTEISHSPVSRGPQAQAGHQVVTALNRKIETLQAELIEMEAIASGHRADFERECERTNKLLAELLKASAQTMATVERAALLEGKLSMLTQPWRRRLAMLSPLPFPKPPSSCARASDALPNNQTRLGHWPSGGILKALGNLRDRGTAAAGRALD</sequence>
<keyword evidence="1" id="KW-0175">Coiled coil</keyword>
<evidence type="ECO:0000313" key="3">
    <source>
        <dbReference type="Proteomes" id="UP000190675"/>
    </source>
</evidence>
<feature type="coiled-coil region" evidence="1">
    <location>
        <begin position="68"/>
        <end position="113"/>
    </location>
</feature>
<evidence type="ECO:0008006" key="4">
    <source>
        <dbReference type="Google" id="ProtNLM"/>
    </source>
</evidence>
<organism evidence="2 3">
    <name type="scientific">Bradyrhizobium erythrophlei</name>
    <dbReference type="NCBI Taxonomy" id="1437360"/>
    <lineage>
        <taxon>Bacteria</taxon>
        <taxon>Pseudomonadati</taxon>
        <taxon>Pseudomonadota</taxon>
        <taxon>Alphaproteobacteria</taxon>
        <taxon>Hyphomicrobiales</taxon>
        <taxon>Nitrobacteraceae</taxon>
        <taxon>Bradyrhizobium</taxon>
    </lineage>
</organism>
<reference evidence="2 3" key="1">
    <citation type="submission" date="2016-11" db="EMBL/GenBank/DDBJ databases">
        <authorList>
            <person name="Jaros S."/>
            <person name="Januszkiewicz K."/>
            <person name="Wedrychowicz H."/>
        </authorList>
    </citation>
    <scope>NUCLEOTIDE SEQUENCE [LARGE SCALE GENOMIC DNA]</scope>
    <source>
        <strain evidence="2 3">GAS242</strain>
    </source>
</reference>
<proteinExistence type="predicted"/>
<protein>
    <recommendedName>
        <fullName evidence="4">Helix-turn-helix domain-containing protein</fullName>
    </recommendedName>
</protein>
<gene>
    <name evidence="2" type="ORF">SAMN05444169_5727</name>
</gene>
<dbReference type="OrthoDB" id="8242342at2"/>
<dbReference type="RefSeq" id="WP_079568817.1">
    <property type="nucleotide sequence ID" value="NZ_LT670818.1"/>
</dbReference>
<accession>A0A1M5Q783</accession>
<evidence type="ECO:0000313" key="2">
    <source>
        <dbReference type="EMBL" id="SHH09766.1"/>
    </source>
</evidence>
<dbReference type="AlphaFoldDB" id="A0A1M5Q783"/>
<dbReference type="Proteomes" id="UP000190675">
    <property type="component" value="Chromosome I"/>
</dbReference>
<evidence type="ECO:0000256" key="1">
    <source>
        <dbReference type="SAM" id="Coils"/>
    </source>
</evidence>
<name>A0A1M5Q783_9BRAD</name>